<evidence type="ECO:0000256" key="4">
    <source>
        <dbReference type="ARBA" id="ARBA00022679"/>
    </source>
</evidence>
<dbReference type="PROSITE" id="PS00105">
    <property type="entry name" value="AA_TRANSFER_CLASS_1"/>
    <property type="match status" value="1"/>
</dbReference>
<dbReference type="GO" id="GO:0008483">
    <property type="term" value="F:transaminase activity"/>
    <property type="evidence" value="ECO:0007669"/>
    <property type="project" value="UniProtKB-KW"/>
</dbReference>
<feature type="domain" description="Aminotransferase class I/classII large" evidence="7">
    <location>
        <begin position="45"/>
        <end position="393"/>
    </location>
</feature>
<gene>
    <name evidence="8" type="ORF">E6H04_02920</name>
</gene>
<dbReference type="PRINTS" id="PR00753">
    <property type="entry name" value="ACCSYNTHASE"/>
</dbReference>
<comment type="similarity">
    <text evidence="2 6">Belongs to the class-I pyridoxal-phosphate-dependent aminotransferase family.</text>
</comment>
<dbReference type="PANTHER" id="PTHR46383">
    <property type="entry name" value="ASPARTATE AMINOTRANSFERASE"/>
    <property type="match status" value="1"/>
</dbReference>
<evidence type="ECO:0000256" key="2">
    <source>
        <dbReference type="ARBA" id="ARBA00007441"/>
    </source>
</evidence>
<dbReference type="InterPro" id="IPR004838">
    <property type="entry name" value="NHTrfase_class1_PyrdxlP-BS"/>
</dbReference>
<organism evidence="8 9">
    <name type="scientific">Candidatus Segetimicrobium genomatis</name>
    <dbReference type="NCBI Taxonomy" id="2569760"/>
    <lineage>
        <taxon>Bacteria</taxon>
        <taxon>Bacillati</taxon>
        <taxon>Candidatus Sysuimicrobiota</taxon>
        <taxon>Candidatus Sysuimicrobiia</taxon>
        <taxon>Candidatus Sysuimicrobiales</taxon>
        <taxon>Candidatus Segetimicrobiaceae</taxon>
        <taxon>Candidatus Segetimicrobium</taxon>
    </lineage>
</organism>
<dbReference type="InterPro" id="IPR015421">
    <property type="entry name" value="PyrdxlP-dep_Trfase_major"/>
</dbReference>
<comment type="caution">
    <text evidence="8">The sequence shown here is derived from an EMBL/GenBank/DDBJ whole genome shotgun (WGS) entry which is preliminary data.</text>
</comment>
<reference evidence="8 9" key="1">
    <citation type="journal article" date="2019" name="Nat. Microbiol.">
        <title>Mediterranean grassland soil C-N compound turnover is dependent on rainfall and depth, and is mediated by genomically divergent microorganisms.</title>
        <authorList>
            <person name="Diamond S."/>
            <person name="Andeer P.F."/>
            <person name="Li Z."/>
            <person name="Crits-Christoph A."/>
            <person name="Burstein D."/>
            <person name="Anantharaman K."/>
            <person name="Lane K.R."/>
            <person name="Thomas B.C."/>
            <person name="Pan C."/>
            <person name="Northen T.R."/>
            <person name="Banfield J.F."/>
        </authorList>
    </citation>
    <scope>NUCLEOTIDE SEQUENCE [LARGE SCALE GENOMIC DNA]</scope>
    <source>
        <strain evidence="8">NP_7</strain>
    </source>
</reference>
<dbReference type="InterPro" id="IPR004839">
    <property type="entry name" value="Aminotransferase_I/II_large"/>
</dbReference>
<evidence type="ECO:0000256" key="1">
    <source>
        <dbReference type="ARBA" id="ARBA00001933"/>
    </source>
</evidence>
<sequence>MEVGRADPRRRGRSASPLVQLAGRVRTVEVGRAGTLMDMLRQRTDGIGLGRGDPDLPTPDHIVAAGQDALARGLTRYTPLPGLPELRQAVADKLRRDNGIEADPDTEVVITTGTQEAVFVALCALLDTGDEILLADPYYNSYATMLHYLGAALVAVPTSAADGFQIDPDEFERRITPRTKAIALLTPNNPTGAVYPRDRLQGIARVAERHGLYVISDELYETVVFEGRPFSIASMPGMRDRTITINGFSKAYSMTGWRVGYLAGPRAAVDALVTLRHTLTICAPTMSQHAAVAALRGPQACLGERLAIYRARRDFTLARLAEAGIPCVPPQGTFYVFVDIRPSGLSSEEFAFTLMEREGVFVYPGGYFGRRGEGFERISLVVREPELGEAIERMARVMRRPRRA</sequence>
<evidence type="ECO:0000259" key="7">
    <source>
        <dbReference type="Pfam" id="PF00155"/>
    </source>
</evidence>
<dbReference type="EMBL" id="VBAO01000075">
    <property type="protein sequence ID" value="TMI83453.1"/>
    <property type="molecule type" value="Genomic_DNA"/>
</dbReference>
<dbReference type="AlphaFoldDB" id="A0A537JIT2"/>
<comment type="cofactor">
    <cofactor evidence="1 6">
        <name>pyridoxal 5'-phosphate</name>
        <dbReference type="ChEBI" id="CHEBI:597326"/>
    </cofactor>
</comment>
<dbReference type="CDD" id="cd00609">
    <property type="entry name" value="AAT_like"/>
    <property type="match status" value="1"/>
</dbReference>
<dbReference type="EC" id="2.6.1.-" evidence="6"/>
<dbReference type="InterPro" id="IPR015424">
    <property type="entry name" value="PyrdxlP-dep_Trfase"/>
</dbReference>
<evidence type="ECO:0000313" key="9">
    <source>
        <dbReference type="Proteomes" id="UP000320048"/>
    </source>
</evidence>
<dbReference type="FunFam" id="3.40.640.10:FF:000033">
    <property type="entry name" value="Aspartate aminotransferase"/>
    <property type="match status" value="1"/>
</dbReference>
<dbReference type="Gene3D" id="3.40.640.10">
    <property type="entry name" value="Type I PLP-dependent aspartate aminotransferase-like (Major domain)"/>
    <property type="match status" value="1"/>
</dbReference>
<keyword evidence="4 6" id="KW-0808">Transferase</keyword>
<evidence type="ECO:0000256" key="6">
    <source>
        <dbReference type="RuleBase" id="RU000481"/>
    </source>
</evidence>
<dbReference type="GO" id="GO:0030170">
    <property type="term" value="F:pyridoxal phosphate binding"/>
    <property type="evidence" value="ECO:0007669"/>
    <property type="project" value="InterPro"/>
</dbReference>
<dbReference type="InterPro" id="IPR015422">
    <property type="entry name" value="PyrdxlP-dep_Trfase_small"/>
</dbReference>
<evidence type="ECO:0000256" key="3">
    <source>
        <dbReference type="ARBA" id="ARBA00022576"/>
    </source>
</evidence>
<keyword evidence="5" id="KW-0663">Pyridoxal phosphate</keyword>
<dbReference type="GO" id="GO:0006520">
    <property type="term" value="P:amino acid metabolic process"/>
    <property type="evidence" value="ECO:0007669"/>
    <property type="project" value="InterPro"/>
</dbReference>
<dbReference type="Pfam" id="PF00155">
    <property type="entry name" value="Aminotran_1_2"/>
    <property type="match status" value="1"/>
</dbReference>
<proteinExistence type="inferred from homology"/>
<protein>
    <recommendedName>
        <fullName evidence="6">Aminotransferase</fullName>
        <ecNumber evidence="6">2.6.1.-</ecNumber>
    </recommendedName>
</protein>
<evidence type="ECO:0000313" key="8">
    <source>
        <dbReference type="EMBL" id="TMI83453.1"/>
    </source>
</evidence>
<evidence type="ECO:0000256" key="5">
    <source>
        <dbReference type="ARBA" id="ARBA00022898"/>
    </source>
</evidence>
<keyword evidence="3 6" id="KW-0032">Aminotransferase</keyword>
<name>A0A537JIT2_9BACT</name>
<dbReference type="Gene3D" id="3.90.1150.10">
    <property type="entry name" value="Aspartate Aminotransferase, domain 1"/>
    <property type="match status" value="1"/>
</dbReference>
<dbReference type="Proteomes" id="UP000320048">
    <property type="component" value="Unassembled WGS sequence"/>
</dbReference>
<accession>A0A537JIT2</accession>
<dbReference type="SUPFAM" id="SSF53383">
    <property type="entry name" value="PLP-dependent transferases"/>
    <property type="match status" value="1"/>
</dbReference>
<dbReference type="InterPro" id="IPR050596">
    <property type="entry name" value="AspAT/PAT-like"/>
</dbReference>